<feature type="domain" description="AMP-dependent synthetase/ligase" evidence="4">
    <location>
        <begin position="49"/>
        <end position="377"/>
    </location>
</feature>
<dbReference type="SUPFAM" id="SSF56801">
    <property type="entry name" value="Acetyl-CoA synthetase-like"/>
    <property type="match status" value="1"/>
</dbReference>
<feature type="compositionally biased region" description="Polar residues" evidence="3">
    <location>
        <begin position="1074"/>
        <end position="1098"/>
    </location>
</feature>
<dbReference type="SUPFAM" id="SSF47336">
    <property type="entry name" value="ACP-like"/>
    <property type="match status" value="1"/>
</dbReference>
<evidence type="ECO:0000256" key="3">
    <source>
        <dbReference type="SAM" id="MobiDB-lite"/>
    </source>
</evidence>
<evidence type="ECO:0000313" key="7">
    <source>
        <dbReference type="EMBL" id="KIW46020.1"/>
    </source>
</evidence>
<keyword evidence="8" id="KW-1185">Reference proteome</keyword>
<dbReference type="HOGENOM" id="CLU_002220_2_1_1"/>
<dbReference type="Proteomes" id="UP000053342">
    <property type="component" value="Unassembled WGS sequence"/>
</dbReference>
<dbReference type="Gene3D" id="3.40.50.12780">
    <property type="entry name" value="N-terminal domain of ligase-like"/>
    <property type="match status" value="1"/>
</dbReference>
<feature type="region of interest" description="Disordered" evidence="3">
    <location>
        <begin position="1063"/>
        <end position="1098"/>
    </location>
</feature>
<gene>
    <name evidence="7" type="ORF">PV06_01713</name>
</gene>
<dbReference type="Pfam" id="PF00550">
    <property type="entry name" value="PP-binding"/>
    <property type="match status" value="1"/>
</dbReference>
<evidence type="ECO:0008006" key="9">
    <source>
        <dbReference type="Google" id="ProtNLM"/>
    </source>
</evidence>
<keyword evidence="2" id="KW-0597">Phosphoprotein</keyword>
<dbReference type="InterPro" id="IPR036291">
    <property type="entry name" value="NAD(P)-bd_dom_sf"/>
</dbReference>
<dbReference type="Pfam" id="PF23562">
    <property type="entry name" value="AMP-binding_C_3"/>
    <property type="match status" value="1"/>
</dbReference>
<dbReference type="EMBL" id="KN847333">
    <property type="protein sequence ID" value="KIW46020.1"/>
    <property type="molecule type" value="Genomic_DNA"/>
</dbReference>
<dbReference type="Pfam" id="PF00501">
    <property type="entry name" value="AMP-binding"/>
    <property type="match status" value="1"/>
</dbReference>
<dbReference type="SUPFAM" id="SSF51735">
    <property type="entry name" value="NAD(P)-binding Rossmann-fold domains"/>
    <property type="match status" value="1"/>
</dbReference>
<dbReference type="PANTHER" id="PTHR43439">
    <property type="entry name" value="PHENYLACETATE-COENZYME A LIGASE"/>
    <property type="match status" value="1"/>
</dbReference>
<dbReference type="PROSITE" id="PS00455">
    <property type="entry name" value="AMP_BINDING"/>
    <property type="match status" value="1"/>
</dbReference>
<feature type="domain" description="Carrier" evidence="5">
    <location>
        <begin position="587"/>
        <end position="656"/>
    </location>
</feature>
<evidence type="ECO:0000259" key="4">
    <source>
        <dbReference type="Pfam" id="PF00501"/>
    </source>
</evidence>
<dbReference type="InterPro" id="IPR051414">
    <property type="entry name" value="Adenylate-forming_Reductase"/>
</dbReference>
<dbReference type="InterPro" id="IPR000873">
    <property type="entry name" value="AMP-dep_synth/lig_dom"/>
</dbReference>
<accession>A0A0D2DU72</accession>
<feature type="region of interest" description="Disordered" evidence="3">
    <location>
        <begin position="1"/>
        <end position="40"/>
    </location>
</feature>
<dbReference type="Gene3D" id="3.40.50.720">
    <property type="entry name" value="NAD(P)-binding Rossmann-like Domain"/>
    <property type="match status" value="1"/>
</dbReference>
<dbReference type="OrthoDB" id="429813at2759"/>
<dbReference type="Pfam" id="PF07993">
    <property type="entry name" value="NAD_binding_4"/>
    <property type="match status" value="1"/>
</dbReference>
<dbReference type="GeneID" id="27353787"/>
<organism evidence="7 8">
    <name type="scientific">Exophiala oligosperma</name>
    <dbReference type="NCBI Taxonomy" id="215243"/>
    <lineage>
        <taxon>Eukaryota</taxon>
        <taxon>Fungi</taxon>
        <taxon>Dikarya</taxon>
        <taxon>Ascomycota</taxon>
        <taxon>Pezizomycotina</taxon>
        <taxon>Eurotiomycetes</taxon>
        <taxon>Chaetothyriomycetidae</taxon>
        <taxon>Chaetothyriales</taxon>
        <taxon>Herpotrichiellaceae</taxon>
        <taxon>Exophiala</taxon>
    </lineage>
</organism>
<evidence type="ECO:0000259" key="5">
    <source>
        <dbReference type="Pfam" id="PF00550"/>
    </source>
</evidence>
<dbReference type="STRING" id="215243.A0A0D2DU72"/>
<dbReference type="VEuPathDB" id="FungiDB:PV06_01713"/>
<dbReference type="AlphaFoldDB" id="A0A0D2DU72"/>
<feature type="domain" description="Thioester reductase (TE)" evidence="6">
    <location>
        <begin position="710"/>
        <end position="957"/>
    </location>
</feature>
<evidence type="ECO:0000259" key="6">
    <source>
        <dbReference type="Pfam" id="PF07993"/>
    </source>
</evidence>
<dbReference type="PANTHER" id="PTHR43439:SF2">
    <property type="entry name" value="ENZYME, PUTATIVE (JCVI)-RELATED"/>
    <property type="match status" value="1"/>
</dbReference>
<reference evidence="7 8" key="1">
    <citation type="submission" date="2015-01" db="EMBL/GenBank/DDBJ databases">
        <title>The Genome Sequence of Exophiala oligosperma CBS72588.</title>
        <authorList>
            <consortium name="The Broad Institute Genomics Platform"/>
            <person name="Cuomo C."/>
            <person name="de Hoog S."/>
            <person name="Gorbushina A."/>
            <person name="Stielow B."/>
            <person name="Teixiera M."/>
            <person name="Abouelleil A."/>
            <person name="Chapman S.B."/>
            <person name="Priest M."/>
            <person name="Young S.K."/>
            <person name="Wortman J."/>
            <person name="Nusbaum C."/>
            <person name="Birren B."/>
        </authorList>
    </citation>
    <scope>NUCLEOTIDE SEQUENCE [LARGE SCALE GENOMIC DNA]</scope>
    <source>
        <strain evidence="7 8">CBS 72588</strain>
    </source>
</reference>
<keyword evidence="1" id="KW-0596">Phosphopantetheine</keyword>
<name>A0A0D2DU72_9EURO</name>
<dbReference type="RefSeq" id="XP_016266236.1">
    <property type="nucleotide sequence ID" value="XM_016402339.1"/>
</dbReference>
<dbReference type="InterPro" id="IPR009081">
    <property type="entry name" value="PP-bd_ACP"/>
</dbReference>
<proteinExistence type="predicted"/>
<sequence length="1130" mass="125445">MATITETHPTAPTTATLTTTSTASIPQQTSPGASRPPPSTYWTIDGLIRRHVSETPKIPMFAYPISGPADYQVHTVNEVDRYVDAACWWYKKRGLEAADPSLEKAPVVALLTPSCLDAIISFFALNRLGWAVLFLSTRLTAPAYTSLMELADCKTIVAPPMYDGVIEEMRRSEKMMHLTHLPRITDAKDDYRSAATDSSMPRFFRECDLEKESKKVAWIIHSSGSTGFPKPIFVTNFGCLANFQKGLGFRSFTVSPLFHSHALMEFGRAIYAKRPIYFGNHQLPVTRQNLLASLKVAKPEIICAVPYVLKLLAEKEEGIVELAKAKVVMYGGSACPDPLGDELVSKGVNLAGNYGATETGFIMNSFRPEGDNEWNYLRLHRPVADHVLMDEISPGIFECVALDGLPSKVTTNTTDPPGAFRTKDLFVRHPDPEKSNYWKYVSRLDDRLTLVNGEKVLPLPIEGHIRKSELINEVAVFGFQRTVPGVIVFRSEHAAMLSDEEFVDKIWPRIEDANNNAETFSRIPRDLVIPRPSDEAYPRTDKGTIIRAQMYEQYRDVIDEAYRQFEGGPSSNDTLLALDMPALEGFLLTKFRTDLAVDLESADTDIFSAGVDSLQTTRIWNIIKKELDLGEEGNGDGLSQNVVFECGNVRSLAQHLYNLRLGIEEPDSDCNSDHDRAEIQNMQDLIDKYSTFTPHDAAGKPEVKNKTVLLTGVTGGLGSILLANLLRRDDVVKVYCLVRASDAASARSRVMKALRDRDLTRDLPGVFEDKIHAYPSDLSLPSLGLDGLVLDELLSRLTHIIHSAWAVNFNLPLLSFEPQHIRGVYNLIQHVALRTTHSKPAEFWFCSSVSAASGTPKPSIIPEKQITNLSHAQRMGYGRSKLVAERITNAAATGKANCVARVLRIGQLAGDTKRAVWNDTEAIALMIRSALPSSAGCLPRLSERPSWLPVDKAAEVIEELVLSSSDVTASDGDVVDSELQDTDLVYHIVNPNTFSFQGDLLPMLQTTETIPKFEIVDPQTWLDTLKKSDGDVERNPSRKLIGYWEGKYGDGGNFSTSKVKSTTVTDMDDPIPKTETSITGKDENSGLTFDTTRTTQQSSVLQDVKDPVSDGLMKRIVEVWMKKWNEELRE</sequence>
<dbReference type="InterPro" id="IPR036736">
    <property type="entry name" value="ACP-like_sf"/>
</dbReference>
<dbReference type="InterPro" id="IPR013120">
    <property type="entry name" value="FAR_NAD-bd"/>
</dbReference>
<dbReference type="InterPro" id="IPR020845">
    <property type="entry name" value="AMP-binding_CS"/>
</dbReference>
<dbReference type="InterPro" id="IPR042099">
    <property type="entry name" value="ANL_N_sf"/>
</dbReference>
<evidence type="ECO:0000256" key="1">
    <source>
        <dbReference type="ARBA" id="ARBA00022450"/>
    </source>
</evidence>
<feature type="compositionally biased region" description="Low complexity" evidence="3">
    <location>
        <begin position="1"/>
        <end position="23"/>
    </location>
</feature>
<evidence type="ECO:0000313" key="8">
    <source>
        <dbReference type="Proteomes" id="UP000053342"/>
    </source>
</evidence>
<evidence type="ECO:0000256" key="2">
    <source>
        <dbReference type="ARBA" id="ARBA00022553"/>
    </source>
</evidence>
<protein>
    <recommendedName>
        <fullName evidence="9">Carrier domain-containing protein</fullName>
    </recommendedName>
</protein>